<evidence type="ECO:0000256" key="2">
    <source>
        <dbReference type="SAM" id="Phobius"/>
    </source>
</evidence>
<dbReference type="OrthoDB" id="399923at2"/>
<dbReference type="Proteomes" id="UP000424468">
    <property type="component" value="Chromosome"/>
</dbReference>
<dbReference type="RefSeq" id="WP_156006538.1">
    <property type="nucleotide sequence ID" value="NZ_CP046276.1"/>
</dbReference>
<keyword evidence="2" id="KW-0472">Membrane</keyword>
<keyword evidence="2" id="KW-0812">Transmembrane</keyword>
<feature type="region of interest" description="Disordered" evidence="1">
    <location>
        <begin position="1057"/>
        <end position="1089"/>
    </location>
</feature>
<keyword evidence="2" id="KW-1133">Transmembrane helix</keyword>
<name>A0A6I6C981_9MOLU</name>
<proteinExistence type="predicted"/>
<accession>A0A6I6C981</accession>
<feature type="compositionally biased region" description="Polar residues" evidence="1">
    <location>
        <begin position="1071"/>
        <end position="1089"/>
    </location>
</feature>
<gene>
    <name evidence="3" type="ORF">STABA_v1c06480</name>
</gene>
<sequence length="1089" mass="126689">MKKYLTVLIVVICTIFTAFNFQSFYEKKNFLKENFIQNYIQKDYDISYKYNIKKNKLSYFLPTTFYNDTTNQKQNVIFFGEQYTFSSKISIILYNEFSNIWETYNIIDFEKENIKEVIKNVYLYKDEIYAWTDKSFIRLNVKKLLNEIYKDISNGNEIMTLNYSKLLDFKELDKIFANNANYLFDAYNKVFLQYNGKYIYKFNVPDFETFNKRLLNPEPVNLPKIINASSVKSIYCVKQANTKDYVLVWEDFDGVIHYYLNESSADGIIVGNNNKKLWLLPSNNTLNVASSDFIYSLDKLKDLSNYDVARNKTEKANYFFNVDKSSNNIKKISISANNEKIQSIGIYEKNTEVSINYVLKNDANSNNSNDGLYTVTKNSNEDLINWFLTNNNFDNGNKISNYSFNTNKNNNEYIYKLNDDNYLTSFFNIDGIDNVEIRKNLDFSFLKNLKVDLDNELIKNYYQTSEISKKNKLRYQTYQNIYKKISLTNGFENIKSSLHEEDLPNLINVTKILDNSNRYFMTESKINNWLKGKEYTLGQDTDAKFIYTNGEQIGPKLYFSTHSNLNWTSNYIFEYKESIEAKNYVGDDLKNLIKNINSQILKEDQYLQIDESKIFTWEISNQNHLISDVDVIPNSKAKSYLTEDQINQLVGKIKIDFKNIIKSSTIDLEEVEKILKENSDVNQKLSLGDINEDIINWIKNILKDYPDLDKLDFEITNITWNDHQKSANVKVKVSQKNSSNSREFEYTLTNFANRKYVIDGKWLDNFDPDKMIENGYSGIYQINNFDDLEDVSVVSNDLNIATVSLENKNVKVVSKTAGNTSFTISASNAKQSLTINLSVYKESLDFGDIDISDIKIKQNKKQIIELKNYVVFEEVTIISSNESYLKANIEEGKIILEAIKYIENENTYQVNVKGTNIKNEVKTDTFSVTILPPAPALPFWAILLLAIFGALLALGLIIWLSWFLFIKYGVTKSRRKVSSSTSVYNILTSKNVNKNPKSKNHMSAKSYFDDGFSRSGVFKKDLKSSVSKMNEKNYQKKYVWSGQKDLEDASPAVNYWSTHKEQTKREIKTKTYVNKTNIQRSATKNNKKK</sequence>
<protein>
    <submittedName>
        <fullName evidence="3">Uncharacterized protein</fullName>
    </submittedName>
</protein>
<organism evidence="3 4">
    <name type="scientific">Spiroplasma tabanidicola</name>
    <dbReference type="NCBI Taxonomy" id="324079"/>
    <lineage>
        <taxon>Bacteria</taxon>
        <taxon>Bacillati</taxon>
        <taxon>Mycoplasmatota</taxon>
        <taxon>Mollicutes</taxon>
        <taxon>Entomoplasmatales</taxon>
        <taxon>Spiroplasmataceae</taxon>
        <taxon>Spiroplasma</taxon>
    </lineage>
</organism>
<feature type="compositionally biased region" description="Basic and acidic residues" evidence="1">
    <location>
        <begin position="1058"/>
        <end position="1069"/>
    </location>
</feature>
<evidence type="ECO:0000313" key="3">
    <source>
        <dbReference type="EMBL" id="QGS52009.1"/>
    </source>
</evidence>
<evidence type="ECO:0000313" key="4">
    <source>
        <dbReference type="Proteomes" id="UP000424468"/>
    </source>
</evidence>
<keyword evidence="4" id="KW-1185">Reference proteome</keyword>
<feature type="transmembrane region" description="Helical" evidence="2">
    <location>
        <begin position="939"/>
        <end position="966"/>
    </location>
</feature>
<dbReference type="AlphaFoldDB" id="A0A6I6C981"/>
<reference evidence="3 4" key="1">
    <citation type="submission" date="2019-11" db="EMBL/GenBank/DDBJ databases">
        <title>Complete genome sequence of Spiroplasma tabanidicola TAUS-1 (DSM 22603).</title>
        <authorList>
            <person name="Huang C.-T."/>
            <person name="Lin Y.-C."/>
            <person name="Kuo C.-H."/>
        </authorList>
    </citation>
    <scope>NUCLEOTIDE SEQUENCE [LARGE SCALE GENOMIC DNA]</scope>
    <source>
        <strain evidence="3 4">TAUS-1</strain>
    </source>
</reference>
<dbReference type="KEGG" id="stab:STABA_v1c06480"/>
<dbReference type="EMBL" id="CP046276">
    <property type="protein sequence ID" value="QGS52009.1"/>
    <property type="molecule type" value="Genomic_DNA"/>
</dbReference>
<evidence type="ECO:0000256" key="1">
    <source>
        <dbReference type="SAM" id="MobiDB-lite"/>
    </source>
</evidence>